<reference evidence="9" key="1">
    <citation type="submission" date="2019-10" db="EMBL/GenBank/DDBJ databases">
        <title>Description of Paenibacillus glebae sp. nov.</title>
        <authorList>
            <person name="Carlier A."/>
            <person name="Qi S."/>
        </authorList>
    </citation>
    <scope>NUCLEOTIDE SEQUENCE</scope>
    <source>
        <strain evidence="9">LMG 31456</strain>
    </source>
</reference>
<evidence type="ECO:0000256" key="6">
    <source>
        <dbReference type="ARBA" id="ARBA00023136"/>
    </source>
</evidence>
<dbReference type="InterPro" id="IPR050638">
    <property type="entry name" value="AA-Vitamin_Transporters"/>
</dbReference>
<dbReference type="AlphaFoldDB" id="A0A972K494"/>
<dbReference type="RefSeq" id="WP_171654957.1">
    <property type="nucleotide sequence ID" value="NZ_WHOD01000101.1"/>
</dbReference>
<feature type="transmembrane region" description="Helical" evidence="7">
    <location>
        <begin position="274"/>
        <end position="295"/>
    </location>
</feature>
<feature type="transmembrane region" description="Helical" evidence="7">
    <location>
        <begin position="73"/>
        <end position="94"/>
    </location>
</feature>
<feature type="domain" description="EamA" evidence="8">
    <location>
        <begin position="158"/>
        <end position="291"/>
    </location>
</feature>
<evidence type="ECO:0000256" key="7">
    <source>
        <dbReference type="SAM" id="Phobius"/>
    </source>
</evidence>
<dbReference type="PANTHER" id="PTHR32322:SF18">
    <property type="entry name" value="S-ADENOSYLMETHIONINE_S-ADENOSYLHOMOCYSTEINE TRANSPORTER"/>
    <property type="match status" value="1"/>
</dbReference>
<dbReference type="SUPFAM" id="SSF103481">
    <property type="entry name" value="Multidrug resistance efflux transporter EmrE"/>
    <property type="match status" value="2"/>
</dbReference>
<gene>
    <name evidence="9" type="ORF">GC093_26425</name>
</gene>
<dbReference type="Pfam" id="PF00892">
    <property type="entry name" value="EamA"/>
    <property type="match status" value="2"/>
</dbReference>
<feature type="transmembrane region" description="Helical" evidence="7">
    <location>
        <begin position="216"/>
        <end position="238"/>
    </location>
</feature>
<feature type="transmembrane region" description="Helical" evidence="7">
    <location>
        <begin position="133"/>
        <end position="152"/>
    </location>
</feature>
<comment type="caution">
    <text evidence="9">The sequence shown here is derived from an EMBL/GenBank/DDBJ whole genome shotgun (WGS) entry which is preliminary data.</text>
</comment>
<proteinExistence type="inferred from homology"/>
<feature type="domain" description="EamA" evidence="8">
    <location>
        <begin position="4"/>
        <end position="144"/>
    </location>
</feature>
<comment type="subcellular location">
    <subcellularLocation>
        <location evidence="1">Cell membrane</location>
        <topology evidence="1">Multi-pass membrane protein</topology>
    </subcellularLocation>
</comment>
<accession>A0A972K494</accession>
<keyword evidence="4 7" id="KW-0812">Transmembrane</keyword>
<keyword evidence="3" id="KW-1003">Cell membrane</keyword>
<feature type="transmembrane region" description="Helical" evidence="7">
    <location>
        <begin position="100"/>
        <end position="121"/>
    </location>
</feature>
<evidence type="ECO:0000256" key="2">
    <source>
        <dbReference type="ARBA" id="ARBA00007362"/>
    </source>
</evidence>
<feature type="transmembrane region" description="Helical" evidence="7">
    <location>
        <begin position="158"/>
        <end position="175"/>
    </location>
</feature>
<organism evidence="9 10">
    <name type="scientific">Paenibacillus foliorum</name>
    <dbReference type="NCBI Taxonomy" id="2654974"/>
    <lineage>
        <taxon>Bacteria</taxon>
        <taxon>Bacillati</taxon>
        <taxon>Bacillota</taxon>
        <taxon>Bacilli</taxon>
        <taxon>Bacillales</taxon>
        <taxon>Paenibacillaceae</taxon>
        <taxon>Paenibacillus</taxon>
    </lineage>
</organism>
<feature type="transmembrane region" description="Helical" evidence="7">
    <location>
        <begin position="32"/>
        <end position="52"/>
    </location>
</feature>
<protein>
    <submittedName>
        <fullName evidence="9">EamA family transporter</fullName>
    </submittedName>
</protein>
<evidence type="ECO:0000313" key="10">
    <source>
        <dbReference type="Proteomes" id="UP000641588"/>
    </source>
</evidence>
<evidence type="ECO:0000256" key="5">
    <source>
        <dbReference type="ARBA" id="ARBA00022989"/>
    </source>
</evidence>
<feature type="transmembrane region" description="Helical" evidence="7">
    <location>
        <begin position="182"/>
        <end position="204"/>
    </location>
</feature>
<dbReference type="InterPro" id="IPR000620">
    <property type="entry name" value="EamA_dom"/>
</dbReference>
<evidence type="ECO:0000259" key="8">
    <source>
        <dbReference type="Pfam" id="PF00892"/>
    </source>
</evidence>
<dbReference type="GO" id="GO:0005886">
    <property type="term" value="C:plasma membrane"/>
    <property type="evidence" value="ECO:0007669"/>
    <property type="project" value="UniProtKB-SubCell"/>
</dbReference>
<dbReference type="InterPro" id="IPR037185">
    <property type="entry name" value="EmrE-like"/>
</dbReference>
<keyword evidence="6 7" id="KW-0472">Membrane</keyword>
<evidence type="ECO:0000256" key="3">
    <source>
        <dbReference type="ARBA" id="ARBA00022475"/>
    </source>
</evidence>
<sequence>MRNKGVIMVLTAATCWGLSGIAAQLFFQHFIATPGLLVAIRLLSAGIIMILMQCLFKGTASAFSIWSDKKDRLTLLIFGLIGMLGIQYTFFAAIHYGNAATATLLQYLGPVFIIVFVSLHLKKMPGVKELTAFLLALIGIFFMTTSGSLNSLSITIEALVWGILSALASAFYTLYPRKLLAAWGAVPVVGWSMVIGGIGLSLFSPPWYFDWNQGSLYLFSLLLFIVIVGTIIPFYLFLDSLRFVTAARASILSSAEPLTAVLVGTVFLRTPMDMIQLLGSFCIIVAVIVLTFQPANKGRDSSKKQPISG</sequence>
<keyword evidence="5 7" id="KW-1133">Transmembrane helix</keyword>
<evidence type="ECO:0000313" key="9">
    <source>
        <dbReference type="EMBL" id="NOU96728.1"/>
    </source>
</evidence>
<evidence type="ECO:0000256" key="4">
    <source>
        <dbReference type="ARBA" id="ARBA00022692"/>
    </source>
</evidence>
<keyword evidence="10" id="KW-1185">Reference proteome</keyword>
<comment type="similarity">
    <text evidence="2">Belongs to the EamA transporter family.</text>
</comment>
<evidence type="ECO:0000256" key="1">
    <source>
        <dbReference type="ARBA" id="ARBA00004651"/>
    </source>
</evidence>
<name>A0A972K494_9BACL</name>
<dbReference type="EMBL" id="WHOD01000101">
    <property type="protein sequence ID" value="NOU96728.1"/>
    <property type="molecule type" value="Genomic_DNA"/>
</dbReference>
<dbReference type="Proteomes" id="UP000641588">
    <property type="component" value="Unassembled WGS sequence"/>
</dbReference>
<dbReference type="PANTHER" id="PTHR32322">
    <property type="entry name" value="INNER MEMBRANE TRANSPORTER"/>
    <property type="match status" value="1"/>
</dbReference>